<proteinExistence type="predicted"/>
<dbReference type="EMBL" id="QCYK01000003">
    <property type="protein sequence ID" value="PUZ23428.1"/>
    <property type="molecule type" value="Genomic_DNA"/>
</dbReference>
<evidence type="ECO:0000313" key="2">
    <source>
        <dbReference type="Proteomes" id="UP000244450"/>
    </source>
</evidence>
<comment type="caution">
    <text evidence="1">The sequence shown here is derived from an EMBL/GenBank/DDBJ whole genome shotgun (WGS) entry which is preliminary data.</text>
</comment>
<reference evidence="1 2" key="1">
    <citation type="submission" date="2018-04" db="EMBL/GenBank/DDBJ databases">
        <title>Chitinophaga fuyangensis sp. nov., isolated from soil in a chemical factory.</title>
        <authorList>
            <person name="Chen K."/>
        </authorList>
    </citation>
    <scope>NUCLEOTIDE SEQUENCE [LARGE SCALE GENOMIC DNA]</scope>
    <source>
        <strain evidence="1 2">LY-1</strain>
    </source>
</reference>
<evidence type="ECO:0000313" key="1">
    <source>
        <dbReference type="EMBL" id="PUZ23428.1"/>
    </source>
</evidence>
<dbReference type="Proteomes" id="UP000244450">
    <property type="component" value="Unassembled WGS sequence"/>
</dbReference>
<protein>
    <submittedName>
        <fullName evidence="1">Uncharacterized protein</fullName>
    </submittedName>
</protein>
<keyword evidence="2" id="KW-1185">Reference proteome</keyword>
<sequence>MEQTIQTSVANAQKEHQKALQNLSFNQKRFDKIIQKFEDKMDESGLPWDDLKFDDETNEKKRRLVIDVVEGKELLQTLYHKDDNPSLDLIRCIESNGKSLYFSLFKMESKALDEKIQKLKAKYADAIIHRVSTKKYQGNKYLVVIDGKHLSSIKKEMYSK</sequence>
<dbReference type="AlphaFoldDB" id="A0A2T7BE99"/>
<accession>A0A2T7BE99</accession>
<name>A0A2T7BE99_9BACT</name>
<gene>
    <name evidence="1" type="ORF">DCC81_23915</name>
</gene>
<organism evidence="1 2">
    <name type="scientific">Chitinophaga parva</name>
    <dbReference type="NCBI Taxonomy" id="2169414"/>
    <lineage>
        <taxon>Bacteria</taxon>
        <taxon>Pseudomonadati</taxon>
        <taxon>Bacteroidota</taxon>
        <taxon>Chitinophagia</taxon>
        <taxon>Chitinophagales</taxon>
        <taxon>Chitinophagaceae</taxon>
        <taxon>Chitinophaga</taxon>
    </lineage>
</organism>
<dbReference type="RefSeq" id="WP_108689231.1">
    <property type="nucleotide sequence ID" value="NZ_QCYK01000003.1"/>
</dbReference>